<dbReference type="eggNOG" id="COG4961">
    <property type="taxonomic scope" value="Bacteria"/>
</dbReference>
<keyword evidence="1" id="KW-0812">Transmembrane</keyword>
<keyword evidence="4" id="KW-1185">Reference proteome</keyword>
<reference evidence="3 4" key="1">
    <citation type="submission" date="2012-08" db="EMBL/GenBank/DDBJ databases">
        <title>The Genome Sequence of Slackia piriformis YIT 12062.</title>
        <authorList>
            <consortium name="The Broad Institute Genome Sequencing Platform"/>
            <person name="Earl A."/>
            <person name="Ward D."/>
            <person name="Feldgarden M."/>
            <person name="Gevers D."/>
            <person name="Morotomi M."/>
            <person name="Walker B."/>
            <person name="Young S.K."/>
            <person name="Zeng Q."/>
            <person name="Gargeya S."/>
            <person name="Fitzgerald M."/>
            <person name="Haas B."/>
            <person name="Abouelleil A."/>
            <person name="Alvarado L."/>
            <person name="Arachchi H.M."/>
            <person name="Berlin A.M."/>
            <person name="Chapman S.B."/>
            <person name="Goldberg J."/>
            <person name="Griggs A."/>
            <person name="Gujja S."/>
            <person name="Hansen M."/>
            <person name="Howarth C."/>
            <person name="Imamovic A."/>
            <person name="Larimer J."/>
            <person name="McCowen C."/>
            <person name="Montmayeur A."/>
            <person name="Murphy C."/>
            <person name="Neiman D."/>
            <person name="Pearson M."/>
            <person name="Priest M."/>
            <person name="Roberts A."/>
            <person name="Saif S."/>
            <person name="Shea T."/>
            <person name="Sisk P."/>
            <person name="Sykes S."/>
            <person name="Wortman J."/>
            <person name="Nusbaum C."/>
            <person name="Birren B."/>
        </authorList>
    </citation>
    <scope>NUCLEOTIDE SEQUENCE [LARGE SCALE GENOMIC DNA]</scope>
    <source>
        <strain evidence="3 4">YIT 12062</strain>
    </source>
</reference>
<keyword evidence="1" id="KW-1133">Transmembrane helix</keyword>
<dbReference type="InParanoid" id="K0YJP2"/>
<evidence type="ECO:0000259" key="2">
    <source>
        <dbReference type="Pfam" id="PF07811"/>
    </source>
</evidence>
<keyword evidence="1" id="KW-0472">Membrane</keyword>
<dbReference type="EMBL" id="ADMD01000007">
    <property type="protein sequence ID" value="EJZ83837.1"/>
    <property type="molecule type" value="Genomic_DNA"/>
</dbReference>
<dbReference type="OrthoDB" id="3174537at2"/>
<dbReference type="InterPro" id="IPR012495">
    <property type="entry name" value="TadE-like_dom"/>
</dbReference>
<dbReference type="Pfam" id="PF07811">
    <property type="entry name" value="TadE"/>
    <property type="match status" value="1"/>
</dbReference>
<comment type="caution">
    <text evidence="3">The sequence shown here is derived from an EMBL/GenBank/DDBJ whole genome shotgun (WGS) entry which is preliminary data.</text>
</comment>
<gene>
    <name evidence="3" type="ORF">HMPREF9451_01358</name>
</gene>
<proteinExistence type="predicted"/>
<name>K0YJP2_9ACTN</name>
<evidence type="ECO:0000256" key="1">
    <source>
        <dbReference type="SAM" id="Phobius"/>
    </source>
</evidence>
<dbReference type="HOGENOM" id="CLU_134924_0_0_11"/>
<evidence type="ECO:0000313" key="3">
    <source>
        <dbReference type="EMBL" id="EJZ83837.1"/>
    </source>
</evidence>
<evidence type="ECO:0000313" key="4">
    <source>
        <dbReference type="Proteomes" id="UP000006069"/>
    </source>
</evidence>
<protein>
    <recommendedName>
        <fullName evidence="2">TadE-like domain-containing protein</fullName>
    </recommendedName>
</protein>
<feature type="domain" description="TadE-like" evidence="2">
    <location>
        <begin position="13"/>
        <end position="55"/>
    </location>
</feature>
<feature type="transmembrane region" description="Helical" evidence="1">
    <location>
        <begin position="20"/>
        <end position="41"/>
    </location>
</feature>
<sequence>MRGRGIRKSSDAGQATVEAAFLAPVVLLGVLMLVQPAIVLYDRMVMESAAFEACRLLKTLHPDDASASREYIERRLDAIPQVDVFHGGEWEIEVEGGEGSEYVRVRIEHGLRPLPLVGAAMGFLGLTDGTGLYRQKVRAEMSPHDDWLVGSEFGVDPSAWSSRWEEKA</sequence>
<accession>K0YJP2</accession>
<dbReference type="PATRIC" id="fig|742818.3.peg.1426"/>
<dbReference type="AlphaFoldDB" id="K0YJP2"/>
<dbReference type="Proteomes" id="UP000006069">
    <property type="component" value="Unassembled WGS sequence"/>
</dbReference>
<dbReference type="RefSeq" id="WP_009139556.1">
    <property type="nucleotide sequence ID" value="NZ_JH815198.1"/>
</dbReference>
<organism evidence="3 4">
    <name type="scientific">Slackia piriformis YIT 12062</name>
    <dbReference type="NCBI Taxonomy" id="742818"/>
    <lineage>
        <taxon>Bacteria</taxon>
        <taxon>Bacillati</taxon>
        <taxon>Actinomycetota</taxon>
        <taxon>Coriobacteriia</taxon>
        <taxon>Eggerthellales</taxon>
        <taxon>Eggerthellaceae</taxon>
        <taxon>Slackia</taxon>
    </lineage>
</organism>